<accession>A0A0R3S6T5</accession>
<proteinExistence type="predicted"/>
<name>A0A0R3S6T5_9BILA</name>
<sequence>MITIITVTTNTFPLLLLSLLPTIAFFFESSANQNHCNRLRLEKCFETAFQVFSHFHSLITMRIRRHVENDYIQPPQASKIRDRRSLRSVTHVMMPKNQHLCAANRHYLSCFNNDECQDEYAAHVASTVFNQIHGRTLPIQMFLAHRGYAVRV</sequence>
<organism evidence="2 3">
    <name type="scientific">Elaeophora elaphi</name>
    <dbReference type="NCBI Taxonomy" id="1147741"/>
    <lineage>
        <taxon>Eukaryota</taxon>
        <taxon>Metazoa</taxon>
        <taxon>Ecdysozoa</taxon>
        <taxon>Nematoda</taxon>
        <taxon>Chromadorea</taxon>
        <taxon>Rhabditida</taxon>
        <taxon>Spirurina</taxon>
        <taxon>Spiruromorpha</taxon>
        <taxon>Filarioidea</taxon>
        <taxon>Onchocercidae</taxon>
        <taxon>Elaeophora</taxon>
    </lineage>
</organism>
<evidence type="ECO:0000313" key="2">
    <source>
        <dbReference type="Proteomes" id="UP000050640"/>
    </source>
</evidence>
<evidence type="ECO:0000256" key="1">
    <source>
        <dbReference type="SAM" id="SignalP"/>
    </source>
</evidence>
<dbReference type="WBParaSite" id="EEL_0001050701-mRNA-1">
    <property type="protein sequence ID" value="EEL_0001050701-mRNA-1"/>
    <property type="gene ID" value="EEL_0001050701"/>
</dbReference>
<feature type="signal peptide" evidence="1">
    <location>
        <begin position="1"/>
        <end position="24"/>
    </location>
</feature>
<dbReference type="AlphaFoldDB" id="A0A0R3S6T5"/>
<evidence type="ECO:0000313" key="3">
    <source>
        <dbReference type="WBParaSite" id="EEL_0001050701-mRNA-1"/>
    </source>
</evidence>
<feature type="chain" id="PRO_5006448065" evidence="1">
    <location>
        <begin position="25"/>
        <end position="152"/>
    </location>
</feature>
<protein>
    <submittedName>
        <fullName evidence="3">Secreted protein</fullName>
    </submittedName>
</protein>
<dbReference type="Proteomes" id="UP000050640">
    <property type="component" value="Unplaced"/>
</dbReference>
<keyword evidence="2" id="KW-1185">Reference proteome</keyword>
<keyword evidence="1" id="KW-0732">Signal</keyword>
<reference evidence="3" key="1">
    <citation type="submission" date="2017-02" db="UniProtKB">
        <authorList>
            <consortium name="WormBaseParasite"/>
        </authorList>
    </citation>
    <scope>IDENTIFICATION</scope>
</reference>